<protein>
    <submittedName>
        <fullName evidence="1">Uncharacterized protein</fullName>
    </submittedName>
</protein>
<accession>A0A382T858</accession>
<name>A0A382T858_9ZZZZ</name>
<dbReference type="AlphaFoldDB" id="A0A382T858"/>
<reference evidence="1" key="1">
    <citation type="submission" date="2018-05" db="EMBL/GenBank/DDBJ databases">
        <authorList>
            <person name="Lanie J.A."/>
            <person name="Ng W.-L."/>
            <person name="Kazmierczak K.M."/>
            <person name="Andrzejewski T.M."/>
            <person name="Davidsen T.M."/>
            <person name="Wayne K.J."/>
            <person name="Tettelin H."/>
            <person name="Glass J.I."/>
            <person name="Rusch D."/>
            <person name="Podicherti R."/>
            <person name="Tsui H.-C.T."/>
            <person name="Winkler M.E."/>
        </authorList>
    </citation>
    <scope>NUCLEOTIDE SEQUENCE</scope>
</reference>
<sequence length="61" mass="6867">MAISLSLLLWIYLYEESTDSGTFPATFLPRFENRSEFSHILFLDKDGDPLGETISVKVTGP</sequence>
<feature type="non-terminal residue" evidence="1">
    <location>
        <position position="61"/>
    </location>
</feature>
<gene>
    <name evidence="1" type="ORF">METZ01_LOCUS370856</name>
</gene>
<proteinExistence type="predicted"/>
<dbReference type="EMBL" id="UINC01134450">
    <property type="protein sequence ID" value="SVD18002.1"/>
    <property type="molecule type" value="Genomic_DNA"/>
</dbReference>
<evidence type="ECO:0000313" key="1">
    <source>
        <dbReference type="EMBL" id="SVD18002.1"/>
    </source>
</evidence>
<organism evidence="1">
    <name type="scientific">marine metagenome</name>
    <dbReference type="NCBI Taxonomy" id="408172"/>
    <lineage>
        <taxon>unclassified sequences</taxon>
        <taxon>metagenomes</taxon>
        <taxon>ecological metagenomes</taxon>
    </lineage>
</organism>